<feature type="domain" description="Putative sensor" evidence="12">
    <location>
        <begin position="13"/>
        <end position="195"/>
    </location>
</feature>
<dbReference type="InterPro" id="IPR011712">
    <property type="entry name" value="Sig_transdc_His_kin_sub3_dim/P"/>
</dbReference>
<evidence type="ECO:0000256" key="2">
    <source>
        <dbReference type="ARBA" id="ARBA00012438"/>
    </source>
</evidence>
<feature type="transmembrane region" description="Helical" evidence="9">
    <location>
        <begin position="103"/>
        <end position="132"/>
    </location>
</feature>
<keyword evidence="6 13" id="KW-0418">Kinase</keyword>
<evidence type="ECO:0000256" key="5">
    <source>
        <dbReference type="ARBA" id="ARBA00022741"/>
    </source>
</evidence>
<dbReference type="GO" id="GO:0000155">
    <property type="term" value="F:phosphorelay sensor kinase activity"/>
    <property type="evidence" value="ECO:0007669"/>
    <property type="project" value="InterPro"/>
</dbReference>
<evidence type="ECO:0000256" key="1">
    <source>
        <dbReference type="ARBA" id="ARBA00000085"/>
    </source>
</evidence>
<dbReference type="GO" id="GO:0046983">
    <property type="term" value="F:protein dimerization activity"/>
    <property type="evidence" value="ECO:0007669"/>
    <property type="project" value="InterPro"/>
</dbReference>
<keyword evidence="7" id="KW-0067">ATP-binding</keyword>
<dbReference type="Pfam" id="PF02518">
    <property type="entry name" value="HATPase_c"/>
    <property type="match status" value="1"/>
</dbReference>
<feature type="transmembrane region" description="Helical" evidence="9">
    <location>
        <begin position="12"/>
        <end position="29"/>
    </location>
</feature>
<evidence type="ECO:0000259" key="10">
    <source>
        <dbReference type="Pfam" id="PF02518"/>
    </source>
</evidence>
<organism evidence="13 14">
    <name type="scientific">Nocardia pseudobrasiliensis</name>
    <dbReference type="NCBI Taxonomy" id="45979"/>
    <lineage>
        <taxon>Bacteria</taxon>
        <taxon>Bacillati</taxon>
        <taxon>Actinomycetota</taxon>
        <taxon>Actinomycetes</taxon>
        <taxon>Mycobacteriales</taxon>
        <taxon>Nocardiaceae</taxon>
        <taxon>Nocardia</taxon>
    </lineage>
</organism>
<dbReference type="RefSeq" id="WP_068007308.1">
    <property type="nucleotide sequence ID" value="NZ_QQBC01000006.1"/>
</dbReference>
<reference evidence="13 14" key="1">
    <citation type="submission" date="2018-07" db="EMBL/GenBank/DDBJ databases">
        <title>Genomic Encyclopedia of Type Strains, Phase IV (KMG-IV): sequencing the most valuable type-strain genomes for metagenomic binning, comparative biology and taxonomic classification.</title>
        <authorList>
            <person name="Goeker M."/>
        </authorList>
    </citation>
    <scope>NUCLEOTIDE SEQUENCE [LARGE SCALE GENOMIC DNA]</scope>
    <source>
        <strain evidence="13 14">DSM 44290</strain>
    </source>
</reference>
<comment type="catalytic activity">
    <reaction evidence="1">
        <text>ATP + protein L-histidine = ADP + protein N-phospho-L-histidine.</text>
        <dbReference type="EC" id="2.7.13.3"/>
    </reaction>
</comment>
<proteinExistence type="predicted"/>
<keyword evidence="9" id="KW-0812">Transmembrane</keyword>
<dbReference type="Pfam" id="PF13796">
    <property type="entry name" value="Sensor"/>
    <property type="match status" value="1"/>
</dbReference>
<evidence type="ECO:0000256" key="4">
    <source>
        <dbReference type="ARBA" id="ARBA00022679"/>
    </source>
</evidence>
<protein>
    <recommendedName>
        <fullName evidence="2">histidine kinase</fullName>
        <ecNumber evidence="2">2.7.13.3</ecNumber>
    </recommendedName>
</protein>
<evidence type="ECO:0000313" key="13">
    <source>
        <dbReference type="EMBL" id="RDI65211.1"/>
    </source>
</evidence>
<dbReference type="InterPro" id="IPR050482">
    <property type="entry name" value="Sensor_HK_TwoCompSys"/>
</dbReference>
<evidence type="ECO:0000256" key="9">
    <source>
        <dbReference type="SAM" id="Phobius"/>
    </source>
</evidence>
<keyword evidence="4" id="KW-0808">Transferase</keyword>
<dbReference type="STRING" id="1210086.GCA_001613105_07202"/>
<name>A0A370I4Z6_9NOCA</name>
<evidence type="ECO:0000256" key="8">
    <source>
        <dbReference type="ARBA" id="ARBA00023012"/>
    </source>
</evidence>
<feature type="domain" description="Signal transduction histidine kinase subgroup 3 dimerisation and phosphoacceptor" evidence="11">
    <location>
        <begin position="225"/>
        <end position="288"/>
    </location>
</feature>
<dbReference type="InterPro" id="IPR025828">
    <property type="entry name" value="Put_sensor_dom"/>
</dbReference>
<evidence type="ECO:0000313" key="14">
    <source>
        <dbReference type="Proteomes" id="UP000254869"/>
    </source>
</evidence>
<dbReference type="CDD" id="cd16917">
    <property type="entry name" value="HATPase_UhpB-NarQ-NarX-like"/>
    <property type="match status" value="1"/>
</dbReference>
<dbReference type="PANTHER" id="PTHR24421:SF10">
    <property type="entry name" value="NITRATE_NITRITE SENSOR PROTEIN NARQ"/>
    <property type="match status" value="1"/>
</dbReference>
<keyword evidence="5" id="KW-0547">Nucleotide-binding</keyword>
<evidence type="ECO:0000259" key="12">
    <source>
        <dbReference type="Pfam" id="PF13796"/>
    </source>
</evidence>
<accession>A0A370I4Z6</accession>
<dbReference type="SUPFAM" id="SSF55874">
    <property type="entry name" value="ATPase domain of HSP90 chaperone/DNA topoisomerase II/histidine kinase"/>
    <property type="match status" value="1"/>
</dbReference>
<dbReference type="InterPro" id="IPR003594">
    <property type="entry name" value="HATPase_dom"/>
</dbReference>
<keyword evidence="14" id="KW-1185">Reference proteome</keyword>
<sequence>MFDIAQVRRRLVYLLSGLPIALVSFLVLVCGLCVGVGSFSVFLGLPLLAGTLWAARGFAGLERHRVAALTGKPFPPARYEPSAGSIPRRLWAMLRSPANWREVAHGLVVLPVAVVTWGIALIWVVGALAGLLSPLYAWSLPRYPDNTGLADLLGMHSVLATIVVNVVLGLVFLATLPVVLRGLTGPHIALARALLTDEKAELRARTEQLTASRSAAAQAEAQNLRRVERDIHDGPQQRLVRLTMDLESARRRMNDDPEAARTLVDEALTQTHEALRELRAVSRGIAPPILIDRGLTAALAAAADRCPIPATLDCALPEGDRLAESVENAAYFVVSEALTNVAKHARATACAVTVSIEAATLWLRVADDGIGGAHLGKGHGLAGLADRLAGVDGRLDVHSPAGGPTVLTAEIPLAQ</sequence>
<dbReference type="AlphaFoldDB" id="A0A370I4Z6"/>
<comment type="caution">
    <text evidence="13">The sequence shown here is derived from an EMBL/GenBank/DDBJ whole genome shotgun (WGS) entry which is preliminary data.</text>
</comment>
<dbReference type="Gene3D" id="1.20.5.1930">
    <property type="match status" value="1"/>
</dbReference>
<gene>
    <name evidence="13" type="ORF">DFR76_10680</name>
</gene>
<dbReference type="PANTHER" id="PTHR24421">
    <property type="entry name" value="NITRATE/NITRITE SENSOR PROTEIN NARX-RELATED"/>
    <property type="match status" value="1"/>
</dbReference>
<evidence type="ECO:0000259" key="11">
    <source>
        <dbReference type="Pfam" id="PF07730"/>
    </source>
</evidence>
<keyword evidence="3" id="KW-0597">Phosphoprotein</keyword>
<dbReference type="Gene3D" id="3.30.565.10">
    <property type="entry name" value="Histidine kinase-like ATPase, C-terminal domain"/>
    <property type="match status" value="1"/>
</dbReference>
<dbReference type="EC" id="2.7.13.3" evidence="2"/>
<evidence type="ECO:0000256" key="7">
    <source>
        <dbReference type="ARBA" id="ARBA00022840"/>
    </source>
</evidence>
<dbReference type="EMBL" id="QQBC01000006">
    <property type="protein sequence ID" value="RDI65211.1"/>
    <property type="molecule type" value="Genomic_DNA"/>
</dbReference>
<keyword evidence="9" id="KW-0472">Membrane</keyword>
<evidence type="ECO:0000256" key="3">
    <source>
        <dbReference type="ARBA" id="ARBA00022553"/>
    </source>
</evidence>
<keyword evidence="9" id="KW-1133">Transmembrane helix</keyword>
<feature type="transmembrane region" description="Helical" evidence="9">
    <location>
        <begin position="152"/>
        <end position="180"/>
    </location>
</feature>
<evidence type="ECO:0000256" key="6">
    <source>
        <dbReference type="ARBA" id="ARBA00022777"/>
    </source>
</evidence>
<keyword evidence="8" id="KW-0902">Two-component regulatory system</keyword>
<dbReference type="GO" id="GO:0005524">
    <property type="term" value="F:ATP binding"/>
    <property type="evidence" value="ECO:0007669"/>
    <property type="project" value="UniProtKB-KW"/>
</dbReference>
<feature type="domain" description="Histidine kinase/HSP90-like ATPase" evidence="10">
    <location>
        <begin position="327"/>
        <end position="414"/>
    </location>
</feature>
<dbReference type="Pfam" id="PF07730">
    <property type="entry name" value="HisKA_3"/>
    <property type="match status" value="1"/>
</dbReference>
<dbReference type="InterPro" id="IPR036890">
    <property type="entry name" value="HATPase_C_sf"/>
</dbReference>
<feature type="transmembrane region" description="Helical" evidence="9">
    <location>
        <begin position="35"/>
        <end position="55"/>
    </location>
</feature>
<dbReference type="Proteomes" id="UP000254869">
    <property type="component" value="Unassembled WGS sequence"/>
</dbReference>
<dbReference type="GO" id="GO:0016020">
    <property type="term" value="C:membrane"/>
    <property type="evidence" value="ECO:0007669"/>
    <property type="project" value="InterPro"/>
</dbReference>